<keyword evidence="1" id="KW-0813">Transport</keyword>
<proteinExistence type="predicted"/>
<dbReference type="InterPro" id="IPR058647">
    <property type="entry name" value="BSH_CzcB-like"/>
</dbReference>
<evidence type="ECO:0000313" key="6">
    <source>
        <dbReference type="EMBL" id="MCZ0865197.1"/>
    </source>
</evidence>
<accession>A0A9J6RMI5</accession>
<feature type="domain" description="CusB-like beta-barrel" evidence="3">
    <location>
        <begin position="151"/>
        <end position="221"/>
    </location>
</feature>
<dbReference type="InterPro" id="IPR058649">
    <property type="entry name" value="CzcB_C"/>
</dbReference>
<gene>
    <name evidence="6" type="ORF">O0V09_08305</name>
</gene>
<evidence type="ECO:0000259" key="5">
    <source>
        <dbReference type="Pfam" id="PF25975"/>
    </source>
</evidence>
<feature type="domain" description="CzcB-like barrel-sandwich hybrid" evidence="4">
    <location>
        <begin position="76"/>
        <end position="146"/>
    </location>
</feature>
<keyword evidence="7" id="KW-1185">Reference proteome</keyword>
<evidence type="ECO:0000313" key="7">
    <source>
        <dbReference type="Proteomes" id="UP001069090"/>
    </source>
</evidence>
<dbReference type="GO" id="GO:0030288">
    <property type="term" value="C:outer membrane-bounded periplasmic space"/>
    <property type="evidence" value="ECO:0007669"/>
    <property type="project" value="TreeGrafter"/>
</dbReference>
<dbReference type="GO" id="GO:0015679">
    <property type="term" value="P:plasma membrane copper ion transport"/>
    <property type="evidence" value="ECO:0007669"/>
    <property type="project" value="TreeGrafter"/>
</dbReference>
<feature type="signal peptide" evidence="2">
    <location>
        <begin position="1"/>
        <end position="23"/>
    </location>
</feature>
<dbReference type="InterPro" id="IPR058792">
    <property type="entry name" value="Beta-barrel_RND_2"/>
</dbReference>
<dbReference type="PANTHER" id="PTHR30097">
    <property type="entry name" value="CATION EFFLUX SYSTEM PROTEIN CUSB"/>
    <property type="match status" value="1"/>
</dbReference>
<dbReference type="Proteomes" id="UP001069090">
    <property type="component" value="Unassembled WGS sequence"/>
</dbReference>
<dbReference type="Pfam" id="PF25973">
    <property type="entry name" value="BSH_CzcB"/>
    <property type="match status" value="1"/>
</dbReference>
<sequence length="300" mass="32999">MKNYLLILSLLLGVVSPIQNILADEDNDGEEHEETASHIDDDLSEKVGIVTTIASPGTLSQTITVYGELTQAPENTHEIYARFPGVIKSVNVSIGDTVKEGDRLATIESNESLKDYPLHAPATGLIVQRQANPGELTQERQLFTIVNLNTAWLEFRVYPAQQEKVNKGQTILVVINDQSLEALVTHVIPAADKPYALARVKLSNTDLNLSPGQFAKGKIHTRQFDVALTVKKEAVQELGGRFGVFVKNDEKYEFTPLVLGKSDDNFFEVLSGLDSGAEYVSENSYLIKADILKSEAEDND</sequence>
<dbReference type="GO" id="GO:0060003">
    <property type="term" value="P:copper ion export"/>
    <property type="evidence" value="ECO:0007669"/>
    <property type="project" value="TreeGrafter"/>
</dbReference>
<dbReference type="Gene3D" id="2.40.50.100">
    <property type="match status" value="1"/>
</dbReference>
<evidence type="ECO:0000256" key="1">
    <source>
        <dbReference type="ARBA" id="ARBA00022448"/>
    </source>
</evidence>
<dbReference type="RefSeq" id="WP_258331343.1">
    <property type="nucleotide sequence ID" value="NZ_JAPTGG010000005.1"/>
</dbReference>
<evidence type="ECO:0000259" key="4">
    <source>
        <dbReference type="Pfam" id="PF25973"/>
    </source>
</evidence>
<dbReference type="Pfam" id="PF25954">
    <property type="entry name" value="Beta-barrel_RND_2"/>
    <property type="match status" value="1"/>
</dbReference>
<dbReference type="InterPro" id="IPR051909">
    <property type="entry name" value="MFP_Cation_Efflux"/>
</dbReference>
<evidence type="ECO:0000256" key="2">
    <source>
        <dbReference type="SAM" id="SignalP"/>
    </source>
</evidence>
<keyword evidence="2" id="KW-0732">Signal</keyword>
<feature type="domain" description="CzcB-like C-terminal circularly permuted SH3-like" evidence="5">
    <location>
        <begin position="228"/>
        <end position="288"/>
    </location>
</feature>
<dbReference type="AlphaFoldDB" id="A0A9J6RMI5"/>
<dbReference type="SUPFAM" id="SSF51230">
    <property type="entry name" value="Single hybrid motif"/>
    <property type="match status" value="1"/>
</dbReference>
<dbReference type="Gene3D" id="2.40.420.20">
    <property type="match status" value="1"/>
</dbReference>
<dbReference type="EMBL" id="JAPTGG010000005">
    <property type="protein sequence ID" value="MCZ0865197.1"/>
    <property type="molecule type" value="Genomic_DNA"/>
</dbReference>
<reference evidence="6 7" key="1">
    <citation type="submission" date="2022-12" db="EMBL/GenBank/DDBJ databases">
        <title>Dasania phycosphaerae sp. nov., isolated from particulate material of the south coast of Korea.</title>
        <authorList>
            <person name="Jiang Y."/>
        </authorList>
    </citation>
    <scope>NUCLEOTIDE SEQUENCE [LARGE SCALE GENOMIC DNA]</scope>
    <source>
        <strain evidence="6 7">GY-19</strain>
    </source>
</reference>
<dbReference type="Pfam" id="PF25975">
    <property type="entry name" value="CzcB_C"/>
    <property type="match status" value="1"/>
</dbReference>
<dbReference type="InterPro" id="IPR011053">
    <property type="entry name" value="Single_hybrid_motif"/>
</dbReference>
<protein>
    <submittedName>
        <fullName evidence="6">HlyD family efflux transporter periplasmic adaptor subunit</fullName>
    </submittedName>
</protein>
<feature type="chain" id="PRO_5039936079" evidence="2">
    <location>
        <begin position="24"/>
        <end position="300"/>
    </location>
</feature>
<dbReference type="PANTHER" id="PTHR30097:SF4">
    <property type="entry name" value="SLR6042 PROTEIN"/>
    <property type="match status" value="1"/>
</dbReference>
<dbReference type="GO" id="GO:0046914">
    <property type="term" value="F:transition metal ion binding"/>
    <property type="evidence" value="ECO:0007669"/>
    <property type="project" value="TreeGrafter"/>
</dbReference>
<dbReference type="Gene3D" id="2.40.30.170">
    <property type="match status" value="1"/>
</dbReference>
<comment type="caution">
    <text evidence="6">The sequence shown here is derived from an EMBL/GenBank/DDBJ whole genome shotgun (WGS) entry which is preliminary data.</text>
</comment>
<name>A0A9J6RMI5_9GAMM</name>
<evidence type="ECO:0000259" key="3">
    <source>
        <dbReference type="Pfam" id="PF25954"/>
    </source>
</evidence>
<organism evidence="6 7">
    <name type="scientific">Dasania phycosphaerae</name>
    <dbReference type="NCBI Taxonomy" id="2950436"/>
    <lineage>
        <taxon>Bacteria</taxon>
        <taxon>Pseudomonadati</taxon>
        <taxon>Pseudomonadota</taxon>
        <taxon>Gammaproteobacteria</taxon>
        <taxon>Cellvibrionales</taxon>
        <taxon>Spongiibacteraceae</taxon>
        <taxon>Dasania</taxon>
    </lineage>
</organism>